<dbReference type="Pfam" id="PF02154">
    <property type="entry name" value="FliM"/>
    <property type="match status" value="1"/>
</dbReference>
<evidence type="ECO:0000256" key="4">
    <source>
        <dbReference type="ARBA" id="ARBA00021898"/>
    </source>
</evidence>
<dbReference type="Gene3D" id="3.40.1550.10">
    <property type="entry name" value="CheC-like"/>
    <property type="match status" value="1"/>
</dbReference>
<dbReference type="InterPro" id="IPR028976">
    <property type="entry name" value="CheC-like_sf"/>
</dbReference>
<keyword evidence="14" id="KW-0969">Cilium</keyword>
<dbReference type="Pfam" id="PF01052">
    <property type="entry name" value="FliMN_C"/>
    <property type="match status" value="1"/>
</dbReference>
<dbReference type="PIRSF" id="PIRSF002888">
    <property type="entry name" value="FliM"/>
    <property type="match status" value="1"/>
</dbReference>
<sequence length="326" mass="36140">MSQVLSQGEVDALLRGVSDGDVPVETDEPEEISGVVPYDLTSQEKIIRGRLPTLDIINQMFSRLFRNSFSGLMRKSADVSTVSTDSLKFGEFLRSLPVPSSLHVFRMEPLRGFGLMVVESKLVFALVDNFFGGTGTSEVKIVGRDFSAIEIRMTRNVILTALEDWEKAWKPVHSVTTTYVRSEVNPQFAAIVPPTDVVLVVVFDIEMENSSGTLTVCIPYAAVEPIMPKLKANFQSEQMEADQVWINRLRGELMQTQIEMVAELGSTEITPDVLMGLKVGDTVMLGNDVSDPLSVKIQQIPKFKGFPGVSRGQKALKITQVLERQR</sequence>
<organism evidence="14 15">
    <name type="scientific">Candidatus Nitronauta litoralis</name>
    <dbReference type="NCBI Taxonomy" id="2705533"/>
    <lineage>
        <taxon>Bacteria</taxon>
        <taxon>Pseudomonadati</taxon>
        <taxon>Nitrospinota/Tectimicrobiota group</taxon>
        <taxon>Nitrospinota</taxon>
        <taxon>Nitrospinia</taxon>
        <taxon>Nitrospinales</taxon>
        <taxon>Nitrospinaceae</taxon>
        <taxon>Candidatus Nitronauta</taxon>
    </lineage>
</organism>
<evidence type="ECO:0000256" key="3">
    <source>
        <dbReference type="ARBA" id="ARBA00011049"/>
    </source>
</evidence>
<dbReference type="NCBIfam" id="TIGR01397">
    <property type="entry name" value="fliM_switch"/>
    <property type="match status" value="1"/>
</dbReference>
<evidence type="ECO:0000256" key="12">
    <source>
        <dbReference type="NCBIfam" id="TIGR01397"/>
    </source>
</evidence>
<evidence type="ECO:0000256" key="2">
    <source>
        <dbReference type="ARBA" id="ARBA00004417"/>
    </source>
</evidence>
<dbReference type="EMBL" id="CP048685">
    <property type="protein sequence ID" value="QPJ62724.1"/>
    <property type="molecule type" value="Genomic_DNA"/>
</dbReference>
<reference evidence="14 15" key="1">
    <citation type="submission" date="2020-02" db="EMBL/GenBank/DDBJ databases">
        <title>Genomic and physiological characterization of two novel Nitrospinaceae genera.</title>
        <authorList>
            <person name="Mueller A.J."/>
            <person name="Jung M.-Y."/>
            <person name="Strachan C.R."/>
            <person name="Herbold C.W."/>
            <person name="Kirkegaard R.H."/>
            <person name="Daims H."/>
        </authorList>
    </citation>
    <scope>NUCLEOTIDE SEQUENCE [LARGE SCALE GENOMIC DNA]</scope>
    <source>
        <strain evidence="14">EB</strain>
    </source>
</reference>
<gene>
    <name evidence="14" type="primary">fliM</name>
    <name evidence="14" type="ORF">G3M70_12895</name>
</gene>
<keyword evidence="9" id="KW-0472">Membrane</keyword>
<dbReference type="PRINTS" id="PR00955">
    <property type="entry name" value="FLGMOTORFLIM"/>
</dbReference>
<dbReference type="CDD" id="cd17908">
    <property type="entry name" value="FliM"/>
    <property type="match status" value="1"/>
</dbReference>
<evidence type="ECO:0000256" key="11">
    <source>
        <dbReference type="ARBA" id="ARBA00025044"/>
    </source>
</evidence>
<feature type="domain" description="Flagellar motor switch protein FliN-like C-terminal" evidence="13">
    <location>
        <begin position="252"/>
        <end position="322"/>
    </location>
</feature>
<dbReference type="AlphaFoldDB" id="A0A7T0BXH6"/>
<keyword evidence="7" id="KW-0997">Cell inner membrane</keyword>
<evidence type="ECO:0000256" key="6">
    <source>
        <dbReference type="ARBA" id="ARBA00022500"/>
    </source>
</evidence>
<dbReference type="PANTHER" id="PTHR30034:SF3">
    <property type="entry name" value="FLAGELLAR MOTOR SWITCH PROTEIN FLIM"/>
    <property type="match status" value="1"/>
</dbReference>
<dbReference type="InterPro" id="IPR001543">
    <property type="entry name" value="FliN-like_C"/>
</dbReference>
<dbReference type="GO" id="GO:0005886">
    <property type="term" value="C:plasma membrane"/>
    <property type="evidence" value="ECO:0007669"/>
    <property type="project" value="UniProtKB-SubCell"/>
</dbReference>
<keyword evidence="5" id="KW-1003">Cell membrane</keyword>
<dbReference type="InterPro" id="IPR001689">
    <property type="entry name" value="Flag_FliM"/>
</dbReference>
<accession>A0A7T0BXH6</accession>
<dbReference type="Proteomes" id="UP000594688">
    <property type="component" value="Chromosome"/>
</dbReference>
<keyword evidence="6" id="KW-0145">Chemotaxis</keyword>
<evidence type="ECO:0000313" key="14">
    <source>
        <dbReference type="EMBL" id="QPJ62724.1"/>
    </source>
</evidence>
<evidence type="ECO:0000256" key="8">
    <source>
        <dbReference type="ARBA" id="ARBA00022779"/>
    </source>
</evidence>
<dbReference type="GO" id="GO:0009425">
    <property type="term" value="C:bacterial-type flagellum basal body"/>
    <property type="evidence" value="ECO:0007669"/>
    <property type="project" value="UniProtKB-SubCell"/>
</dbReference>
<keyword evidence="10" id="KW-0975">Bacterial flagellum</keyword>
<dbReference type="InterPro" id="IPR036429">
    <property type="entry name" value="SpoA-like_sf"/>
</dbReference>
<keyword evidence="8" id="KW-0283">Flagellar rotation</keyword>
<dbReference type="GO" id="GO:0050918">
    <property type="term" value="P:positive chemotaxis"/>
    <property type="evidence" value="ECO:0007669"/>
    <property type="project" value="TreeGrafter"/>
</dbReference>
<evidence type="ECO:0000313" key="15">
    <source>
        <dbReference type="Proteomes" id="UP000594688"/>
    </source>
</evidence>
<evidence type="ECO:0000256" key="7">
    <source>
        <dbReference type="ARBA" id="ARBA00022519"/>
    </source>
</evidence>
<name>A0A7T0BXH6_9BACT</name>
<dbReference type="PANTHER" id="PTHR30034">
    <property type="entry name" value="FLAGELLAR MOTOR SWITCH PROTEIN FLIM"/>
    <property type="match status" value="1"/>
</dbReference>
<comment type="function">
    <text evidence="11">FliM is one of three proteins (FliG, FliN, FliM) that forms the rotor-mounted switch complex (C ring), located at the base of the basal body. This complex interacts with the CheY and CheZ chemotaxis proteins, in addition to contacting components of the motor that determine the direction of flagellar rotation.</text>
</comment>
<dbReference type="SUPFAM" id="SSF103039">
    <property type="entry name" value="CheC-like"/>
    <property type="match status" value="1"/>
</dbReference>
<evidence type="ECO:0000256" key="9">
    <source>
        <dbReference type="ARBA" id="ARBA00023136"/>
    </source>
</evidence>
<evidence type="ECO:0000256" key="1">
    <source>
        <dbReference type="ARBA" id="ARBA00004117"/>
    </source>
</evidence>
<keyword evidence="14" id="KW-0282">Flagellum</keyword>
<dbReference type="GO" id="GO:0071978">
    <property type="term" value="P:bacterial-type flagellum-dependent swarming motility"/>
    <property type="evidence" value="ECO:0007669"/>
    <property type="project" value="TreeGrafter"/>
</dbReference>
<comment type="similarity">
    <text evidence="3">Belongs to the FliM family.</text>
</comment>
<dbReference type="GO" id="GO:0003774">
    <property type="term" value="F:cytoskeletal motor activity"/>
    <property type="evidence" value="ECO:0007669"/>
    <property type="project" value="InterPro"/>
</dbReference>
<dbReference type="KEGG" id="nli:G3M70_12895"/>
<keyword evidence="14" id="KW-0966">Cell projection</keyword>
<evidence type="ECO:0000259" key="13">
    <source>
        <dbReference type="Pfam" id="PF01052"/>
    </source>
</evidence>
<dbReference type="Gene3D" id="2.30.330.10">
    <property type="entry name" value="SpoA-like"/>
    <property type="match status" value="1"/>
</dbReference>
<dbReference type="SUPFAM" id="SSF101801">
    <property type="entry name" value="Surface presentation of antigens (SPOA)"/>
    <property type="match status" value="1"/>
</dbReference>
<comment type="subcellular location">
    <subcellularLocation>
        <location evidence="1">Bacterial flagellum basal body</location>
    </subcellularLocation>
    <subcellularLocation>
        <location evidence="2">Cell inner membrane</location>
        <topology evidence="2">Peripheral membrane protein</topology>
    </subcellularLocation>
</comment>
<evidence type="ECO:0000256" key="5">
    <source>
        <dbReference type="ARBA" id="ARBA00022475"/>
    </source>
</evidence>
<proteinExistence type="inferred from homology"/>
<evidence type="ECO:0000256" key="10">
    <source>
        <dbReference type="ARBA" id="ARBA00023143"/>
    </source>
</evidence>
<protein>
    <recommendedName>
        <fullName evidence="4 12">Flagellar motor switch protein FliM</fullName>
    </recommendedName>
</protein>